<evidence type="ECO:0000259" key="3">
    <source>
        <dbReference type="Pfam" id="PF00561"/>
    </source>
</evidence>
<accession>A0A7S3UUZ2</accession>
<feature type="signal peptide" evidence="2">
    <location>
        <begin position="1"/>
        <end position="24"/>
    </location>
</feature>
<name>A0A7S3UUZ2_HETAK</name>
<dbReference type="Pfam" id="PF00561">
    <property type="entry name" value="Abhydrolase_1"/>
    <property type="match status" value="1"/>
</dbReference>
<dbReference type="Gene3D" id="3.40.50.1820">
    <property type="entry name" value="alpha/beta hydrolase"/>
    <property type="match status" value="1"/>
</dbReference>
<feature type="compositionally biased region" description="Pro residues" evidence="1">
    <location>
        <begin position="287"/>
        <end position="305"/>
    </location>
</feature>
<dbReference type="InterPro" id="IPR029058">
    <property type="entry name" value="AB_hydrolase_fold"/>
</dbReference>
<feature type="region of interest" description="Disordered" evidence="1">
    <location>
        <begin position="284"/>
        <end position="305"/>
    </location>
</feature>
<dbReference type="SUPFAM" id="SSF53474">
    <property type="entry name" value="alpha/beta-Hydrolases"/>
    <property type="match status" value="1"/>
</dbReference>
<protein>
    <recommendedName>
        <fullName evidence="3">AB hydrolase-1 domain-containing protein</fullName>
    </recommendedName>
</protein>
<dbReference type="PRINTS" id="PR00111">
    <property type="entry name" value="ABHYDROLASE"/>
</dbReference>
<feature type="chain" id="PRO_5031254213" description="AB hydrolase-1 domain-containing protein" evidence="2">
    <location>
        <begin position="25"/>
        <end position="305"/>
    </location>
</feature>
<evidence type="ECO:0000313" key="4">
    <source>
        <dbReference type="EMBL" id="CAE0625877.1"/>
    </source>
</evidence>
<dbReference type="InterPro" id="IPR050266">
    <property type="entry name" value="AB_hydrolase_sf"/>
</dbReference>
<dbReference type="PANTHER" id="PTHR43798">
    <property type="entry name" value="MONOACYLGLYCEROL LIPASE"/>
    <property type="match status" value="1"/>
</dbReference>
<evidence type="ECO:0000256" key="1">
    <source>
        <dbReference type="SAM" id="MobiDB-lite"/>
    </source>
</evidence>
<proteinExistence type="predicted"/>
<dbReference type="EMBL" id="HBIU01010624">
    <property type="protein sequence ID" value="CAE0625877.1"/>
    <property type="molecule type" value="Transcribed_RNA"/>
</dbReference>
<keyword evidence="2" id="KW-0732">Signal</keyword>
<dbReference type="AlphaFoldDB" id="A0A7S3UUZ2"/>
<reference evidence="4" key="1">
    <citation type="submission" date="2021-01" db="EMBL/GenBank/DDBJ databases">
        <authorList>
            <person name="Corre E."/>
            <person name="Pelletier E."/>
            <person name="Niang G."/>
            <person name="Scheremetjew M."/>
            <person name="Finn R."/>
            <person name="Kale V."/>
            <person name="Holt S."/>
            <person name="Cochrane G."/>
            <person name="Meng A."/>
            <person name="Brown T."/>
            <person name="Cohen L."/>
        </authorList>
    </citation>
    <scope>NUCLEOTIDE SEQUENCE</scope>
    <source>
        <strain evidence="4">CCMP3107</strain>
    </source>
</reference>
<organism evidence="4">
    <name type="scientific">Heterosigma akashiwo</name>
    <name type="common">Chromophytic alga</name>
    <name type="synonym">Heterosigma carterae</name>
    <dbReference type="NCBI Taxonomy" id="2829"/>
    <lineage>
        <taxon>Eukaryota</taxon>
        <taxon>Sar</taxon>
        <taxon>Stramenopiles</taxon>
        <taxon>Ochrophyta</taxon>
        <taxon>Raphidophyceae</taxon>
        <taxon>Chattonellales</taxon>
        <taxon>Chattonellaceae</taxon>
        <taxon>Heterosigma</taxon>
    </lineage>
</organism>
<feature type="domain" description="AB hydrolase-1" evidence="3">
    <location>
        <begin position="40"/>
        <end position="275"/>
    </location>
</feature>
<dbReference type="InterPro" id="IPR000073">
    <property type="entry name" value="AB_hydrolase_1"/>
</dbReference>
<sequence length="305" mass="33525">MVSVTTALTVAVPLLSILLHLLEKEPHFEAYKQYGNPENPPLIIIPGLDGCTSFFSDVIPEFTPMYNVVVFNLPLAPSPFQRTRKDTPAYSFKFIASELKKVMDTLSIDKAHVIGESFGGVVAQQFTIDHPDAVDRLVVLSSLAKTDMPPIIAFKANYLLPAVRGLGLLFPGAAQTLFAHLHVGDVIEPHEPKWVKDFFKKEASWAHHYSVMARLAIVIPLDILEEVKAIKHPTLLLYGKDDHFTGKDSLILNKAIPNSRMVGLPGGHLPHLTNPKSFAAEVQAFLKPPPPPPVERPGPSLPSSF</sequence>
<evidence type="ECO:0000256" key="2">
    <source>
        <dbReference type="SAM" id="SignalP"/>
    </source>
</evidence>
<gene>
    <name evidence="4" type="ORF">HAKA00212_LOCUS4548</name>
</gene>